<dbReference type="AlphaFoldDB" id="A0ABD5XBA4"/>
<organism evidence="2 3">
    <name type="scientific">Haloferax chudinovii</name>
    <dbReference type="NCBI Taxonomy" id="1109010"/>
    <lineage>
        <taxon>Archaea</taxon>
        <taxon>Methanobacteriati</taxon>
        <taxon>Methanobacteriota</taxon>
        <taxon>Stenosarchaea group</taxon>
        <taxon>Halobacteria</taxon>
        <taxon>Halobacteriales</taxon>
        <taxon>Haloferacaceae</taxon>
        <taxon>Haloferax</taxon>
    </lineage>
</organism>
<protein>
    <submittedName>
        <fullName evidence="2">Uncharacterized protein</fullName>
    </submittedName>
</protein>
<comment type="caution">
    <text evidence="2">The sequence shown here is derived from an EMBL/GenBank/DDBJ whole genome shotgun (WGS) entry which is preliminary data.</text>
</comment>
<feature type="transmembrane region" description="Helical" evidence="1">
    <location>
        <begin position="86"/>
        <end position="107"/>
    </location>
</feature>
<evidence type="ECO:0000256" key="1">
    <source>
        <dbReference type="SAM" id="Phobius"/>
    </source>
</evidence>
<reference evidence="2 3" key="1">
    <citation type="journal article" date="2019" name="Int. J. Syst. Evol. Microbiol.">
        <title>The Global Catalogue of Microorganisms (GCM) 10K type strain sequencing project: providing services to taxonomists for standard genome sequencing and annotation.</title>
        <authorList>
            <consortium name="The Broad Institute Genomics Platform"/>
            <consortium name="The Broad Institute Genome Sequencing Center for Infectious Disease"/>
            <person name="Wu L."/>
            <person name="Ma J."/>
        </authorList>
    </citation>
    <scope>NUCLEOTIDE SEQUENCE [LARGE SCALE GENOMIC DNA]</scope>
    <source>
        <strain evidence="2 3">DSM 26526</strain>
    </source>
</reference>
<keyword evidence="1" id="KW-0812">Transmembrane</keyword>
<keyword evidence="1" id="KW-0472">Membrane</keyword>
<evidence type="ECO:0000313" key="2">
    <source>
        <dbReference type="EMBL" id="MFC7128435.1"/>
    </source>
</evidence>
<name>A0ABD5XBA4_9EURY</name>
<feature type="transmembrane region" description="Helical" evidence="1">
    <location>
        <begin position="135"/>
        <end position="156"/>
    </location>
</feature>
<dbReference type="RefSeq" id="WP_390242798.1">
    <property type="nucleotide sequence ID" value="NZ_JBHTAB010000001.1"/>
</dbReference>
<proteinExistence type="predicted"/>
<sequence>MSACAGHPAAGFRLGPGANVDDDRAIEVTVEEPFTNPIEDFVRDRGGVSGQALNRGLDAAQRFGIEPEREHFAEDATTTARISGSIMMVSQAIIVAVVALIVLGSLYSTEIVANPTYNNTWTSMFDTFANYGETAFILIGVGLIAAGASVALGFFGGMGGGMNGGR</sequence>
<gene>
    <name evidence="2" type="ORF">ACFQI8_03375</name>
</gene>
<dbReference type="EMBL" id="JBHTAB010000001">
    <property type="protein sequence ID" value="MFC7128435.1"/>
    <property type="molecule type" value="Genomic_DNA"/>
</dbReference>
<keyword evidence="3" id="KW-1185">Reference proteome</keyword>
<accession>A0ABD5XBA4</accession>
<keyword evidence="1" id="KW-1133">Transmembrane helix</keyword>
<dbReference type="Proteomes" id="UP001596460">
    <property type="component" value="Unassembled WGS sequence"/>
</dbReference>
<evidence type="ECO:0000313" key="3">
    <source>
        <dbReference type="Proteomes" id="UP001596460"/>
    </source>
</evidence>